<dbReference type="GO" id="GO:0005634">
    <property type="term" value="C:nucleus"/>
    <property type="evidence" value="ECO:0007669"/>
    <property type="project" value="UniProtKB-SubCell"/>
</dbReference>
<protein>
    <recommendedName>
        <fullName evidence="10">Xylanolytic transcriptional activator regulatory domain-containing protein</fullName>
    </recommendedName>
</protein>
<dbReference type="Pfam" id="PF04082">
    <property type="entry name" value="Fungal_trans"/>
    <property type="match status" value="1"/>
</dbReference>
<evidence type="ECO:0000256" key="3">
    <source>
        <dbReference type="ARBA" id="ARBA00022833"/>
    </source>
</evidence>
<dbReference type="Proteomes" id="UP000249789">
    <property type="component" value="Unassembled WGS sequence"/>
</dbReference>
<feature type="domain" description="Xylanolytic transcriptional activator regulatory" evidence="10">
    <location>
        <begin position="197"/>
        <end position="363"/>
    </location>
</feature>
<evidence type="ECO:0000256" key="6">
    <source>
        <dbReference type="ARBA" id="ARBA00023163"/>
    </source>
</evidence>
<gene>
    <name evidence="11" type="ORF">BO72DRAFT_431962</name>
</gene>
<keyword evidence="6" id="KW-0804">Transcription</keyword>
<evidence type="ECO:0000256" key="8">
    <source>
        <dbReference type="SAM" id="MobiDB-lite"/>
    </source>
</evidence>
<keyword evidence="7" id="KW-0539">Nucleus</keyword>
<keyword evidence="9" id="KW-1133">Transmembrane helix</keyword>
<dbReference type="VEuPathDB" id="FungiDB:BO72DRAFT_431962"/>
<proteinExistence type="predicted"/>
<evidence type="ECO:0000256" key="1">
    <source>
        <dbReference type="ARBA" id="ARBA00004123"/>
    </source>
</evidence>
<keyword evidence="12" id="KW-1185">Reference proteome</keyword>
<dbReference type="Gene3D" id="4.10.240.10">
    <property type="entry name" value="Zn(2)-C6 fungal-type DNA-binding domain"/>
    <property type="match status" value="1"/>
</dbReference>
<dbReference type="GO" id="GO:0008270">
    <property type="term" value="F:zinc ion binding"/>
    <property type="evidence" value="ECO:0007669"/>
    <property type="project" value="InterPro"/>
</dbReference>
<dbReference type="InterPro" id="IPR001138">
    <property type="entry name" value="Zn2Cys6_DnaBD"/>
</dbReference>
<keyword evidence="9" id="KW-0812">Transmembrane</keyword>
<dbReference type="AlphaFoldDB" id="A0A8G1RPS5"/>
<dbReference type="InterPro" id="IPR007219">
    <property type="entry name" value="XnlR_reg_dom"/>
</dbReference>
<keyword evidence="4" id="KW-0805">Transcription regulation</keyword>
<evidence type="ECO:0000256" key="5">
    <source>
        <dbReference type="ARBA" id="ARBA00023125"/>
    </source>
</evidence>
<dbReference type="CDD" id="cd00067">
    <property type="entry name" value="GAL4"/>
    <property type="match status" value="1"/>
</dbReference>
<dbReference type="PANTHER" id="PTHR47540">
    <property type="entry name" value="THIAMINE REPRESSIBLE GENES REGULATORY PROTEIN THI5"/>
    <property type="match status" value="1"/>
</dbReference>
<evidence type="ECO:0000256" key="4">
    <source>
        <dbReference type="ARBA" id="ARBA00023015"/>
    </source>
</evidence>
<comment type="subcellular location">
    <subcellularLocation>
        <location evidence="1">Nucleus</location>
    </subcellularLocation>
</comment>
<dbReference type="InterPro" id="IPR036864">
    <property type="entry name" value="Zn2-C6_fun-type_DNA-bd_sf"/>
</dbReference>
<reference evidence="11 12" key="1">
    <citation type="submission" date="2018-02" db="EMBL/GenBank/DDBJ databases">
        <title>The genomes of Aspergillus section Nigri reveals drivers in fungal speciation.</title>
        <authorList>
            <consortium name="DOE Joint Genome Institute"/>
            <person name="Vesth T.C."/>
            <person name="Nybo J."/>
            <person name="Theobald S."/>
            <person name="Brandl J."/>
            <person name="Frisvad J.C."/>
            <person name="Nielsen K.F."/>
            <person name="Lyhne E.K."/>
            <person name="Kogle M.E."/>
            <person name="Kuo A."/>
            <person name="Riley R."/>
            <person name="Clum A."/>
            <person name="Nolan M."/>
            <person name="Lipzen A."/>
            <person name="Salamov A."/>
            <person name="Henrissat B."/>
            <person name="Wiebenga A."/>
            <person name="De vries R.P."/>
            <person name="Grigoriev I.V."/>
            <person name="Mortensen U.H."/>
            <person name="Andersen M.R."/>
            <person name="Baker S.E."/>
        </authorList>
    </citation>
    <scope>NUCLEOTIDE SEQUENCE [LARGE SCALE GENOMIC DNA]</scope>
    <source>
        <strain evidence="11 12">CBS 313.89</strain>
    </source>
</reference>
<feature type="region of interest" description="Disordered" evidence="8">
    <location>
        <begin position="66"/>
        <end position="94"/>
    </location>
</feature>
<feature type="transmembrane region" description="Helical" evidence="9">
    <location>
        <begin position="519"/>
        <end position="538"/>
    </location>
</feature>
<keyword evidence="2" id="KW-0479">Metal-binding</keyword>
<evidence type="ECO:0000256" key="7">
    <source>
        <dbReference type="ARBA" id="ARBA00023242"/>
    </source>
</evidence>
<dbReference type="GO" id="GO:0043565">
    <property type="term" value="F:sequence-specific DNA binding"/>
    <property type="evidence" value="ECO:0007669"/>
    <property type="project" value="TreeGrafter"/>
</dbReference>
<sequence length="582" mass="66372">MGLKGKVINRRAAMIVFAKHVELCRQMKVKCDGTNPCKHCSHSFRSFSSLGNQCIYCVTHRKRHADPDHRTFARPGKKPSLQKSSNHVDDSDADVSQLAACQPETPEVMHEVDREEGRLEARHHGSSGERSFIERLKLELGDSPGIGFESRLRVKERLAPRLFLLGAPNCLSRTSAPLPQRERAQILVNQALDAHLVYNALHRPTFTSVFQLLYSPDREDYGETEINHFPLIYSLMAVGCLFEKHNEHHPAEPLGGSLAEGCYFETCRDMVDLEACDNLFAMQAIFFMNIFLISTCRLSRCYTYVSHMLSLAFRMGLHRPSKTDSPVVVETKRSLFWAIWQLLVTLASMCGLPKPVPADEIGMDYSEAIAVSVQPDQESVGAKQSVQVPETIPIVRSLYPPSTMQHRDASELLKHFVTKDTVFKFEDELRRWAKHLAILRKAINCTKTLTSYRAEYELCMTFAHTQIYLYRPFMHYLLQSHNIQQEGRNHALAGIRASYNIIRLAQDMHRHGLLFGSQWRVAHMISTSALTLLYVLLIDKTSKMVRYLEAELDIARAMLITLRPYCIHSQRTHIALTVCYVL</sequence>
<dbReference type="PANTHER" id="PTHR47540:SF1">
    <property type="entry name" value="ACTIVATOR OF STRESS GENES 1-RELATED"/>
    <property type="match status" value="1"/>
</dbReference>
<name>A0A8G1RPS5_9EURO</name>
<evidence type="ECO:0000313" key="11">
    <source>
        <dbReference type="EMBL" id="RAK76073.1"/>
    </source>
</evidence>
<dbReference type="GO" id="GO:0000981">
    <property type="term" value="F:DNA-binding transcription factor activity, RNA polymerase II-specific"/>
    <property type="evidence" value="ECO:0007669"/>
    <property type="project" value="InterPro"/>
</dbReference>
<keyword evidence="5" id="KW-0238">DNA-binding</keyword>
<dbReference type="GO" id="GO:0006351">
    <property type="term" value="P:DNA-templated transcription"/>
    <property type="evidence" value="ECO:0007669"/>
    <property type="project" value="InterPro"/>
</dbReference>
<evidence type="ECO:0000313" key="12">
    <source>
        <dbReference type="Proteomes" id="UP000249789"/>
    </source>
</evidence>
<dbReference type="OrthoDB" id="6486656at2759"/>
<dbReference type="RefSeq" id="XP_040800083.1">
    <property type="nucleotide sequence ID" value="XM_040943150.1"/>
</dbReference>
<evidence type="ECO:0000259" key="10">
    <source>
        <dbReference type="Pfam" id="PF04082"/>
    </source>
</evidence>
<evidence type="ECO:0000256" key="2">
    <source>
        <dbReference type="ARBA" id="ARBA00022723"/>
    </source>
</evidence>
<dbReference type="GeneID" id="63860483"/>
<dbReference type="GO" id="GO:0045944">
    <property type="term" value="P:positive regulation of transcription by RNA polymerase II"/>
    <property type="evidence" value="ECO:0007669"/>
    <property type="project" value="TreeGrafter"/>
</dbReference>
<keyword evidence="3" id="KW-0862">Zinc</keyword>
<organism evidence="11 12">
    <name type="scientific">Aspergillus fijiensis CBS 313.89</name>
    <dbReference type="NCBI Taxonomy" id="1448319"/>
    <lineage>
        <taxon>Eukaryota</taxon>
        <taxon>Fungi</taxon>
        <taxon>Dikarya</taxon>
        <taxon>Ascomycota</taxon>
        <taxon>Pezizomycotina</taxon>
        <taxon>Eurotiomycetes</taxon>
        <taxon>Eurotiomycetidae</taxon>
        <taxon>Eurotiales</taxon>
        <taxon>Aspergillaceae</taxon>
        <taxon>Aspergillus</taxon>
    </lineage>
</organism>
<dbReference type="EMBL" id="KZ824652">
    <property type="protein sequence ID" value="RAK76073.1"/>
    <property type="molecule type" value="Genomic_DNA"/>
</dbReference>
<dbReference type="CDD" id="cd12148">
    <property type="entry name" value="fungal_TF_MHR"/>
    <property type="match status" value="1"/>
</dbReference>
<dbReference type="InterPro" id="IPR051711">
    <property type="entry name" value="Stress_Response_Reg"/>
</dbReference>
<evidence type="ECO:0000256" key="9">
    <source>
        <dbReference type="SAM" id="Phobius"/>
    </source>
</evidence>
<accession>A0A8G1RPS5</accession>
<keyword evidence="9" id="KW-0472">Membrane</keyword>